<sequence length="311" mass="33540">MLRDGQVGTCGVRRRTGDVLETATFATVMQHVDANERKPFYHFRPGGRSLTLAAPGCTFACGYCINHRISQYGRESSVDWDAEPVRPADVVARAVAEGADICFSYTEPSLALELTEAVVALARPAGVRVMWKSNGFLTPEAVDRAAGLVDAVNIDVKAAGTAEHLRLTGAPLEPVLDTIREFARRGVWLEITTPLIPGTSAAPDQLATIARAVAAVGAQVPWHLVRFTPTYRMTGHDPTTPADLAEAVRIGHAAGLRHVYVERALGAPGRATRCPGCDETVVRRGVWRLEASELTGGRCARCDHPIDGRWN</sequence>
<dbReference type="GO" id="GO:0043365">
    <property type="term" value="F:[formate-C-acetyltransferase]-activating enzyme activity"/>
    <property type="evidence" value="ECO:0007669"/>
    <property type="project" value="UniProtKB-EC"/>
</dbReference>
<accession>A0A7W7I0T2</accession>
<keyword evidence="1" id="KW-0004">4Fe-4S</keyword>
<dbReference type="SMART" id="SM00729">
    <property type="entry name" value="Elp3"/>
    <property type="match status" value="1"/>
</dbReference>
<dbReference type="GO" id="GO:0051539">
    <property type="term" value="F:4 iron, 4 sulfur cluster binding"/>
    <property type="evidence" value="ECO:0007669"/>
    <property type="project" value="UniProtKB-KW"/>
</dbReference>
<dbReference type="Pfam" id="PF04055">
    <property type="entry name" value="Radical_SAM"/>
    <property type="match status" value="1"/>
</dbReference>
<organism evidence="8 9">
    <name type="scientific">Actinoplanes digitatis</name>
    <dbReference type="NCBI Taxonomy" id="1868"/>
    <lineage>
        <taxon>Bacteria</taxon>
        <taxon>Bacillati</taxon>
        <taxon>Actinomycetota</taxon>
        <taxon>Actinomycetes</taxon>
        <taxon>Micromonosporales</taxon>
        <taxon>Micromonosporaceae</taxon>
        <taxon>Actinoplanes</taxon>
    </lineage>
</organism>
<keyword evidence="4 6" id="KW-0408">Iron</keyword>
<keyword evidence="8" id="KW-0456">Lyase</keyword>
<evidence type="ECO:0000313" key="8">
    <source>
        <dbReference type="EMBL" id="MBB4764267.1"/>
    </source>
</evidence>
<protein>
    <submittedName>
        <fullName evidence="8">Pyruvate formate lyase activating enzyme</fullName>
        <ecNumber evidence="8">1.97.1.4</ecNumber>
    </submittedName>
</protein>
<feature type="binding site" evidence="6">
    <location>
        <position position="61"/>
    </location>
    <ligand>
        <name>[4Fe-4S] cluster</name>
        <dbReference type="ChEBI" id="CHEBI:49883"/>
        <note>4Fe-4S-S-AdoMet</note>
    </ligand>
</feature>
<dbReference type="Proteomes" id="UP000578112">
    <property type="component" value="Unassembled WGS sequence"/>
</dbReference>
<gene>
    <name evidence="8" type="ORF">BJ971_004823</name>
</gene>
<dbReference type="GO" id="GO:0016829">
    <property type="term" value="F:lyase activity"/>
    <property type="evidence" value="ECO:0007669"/>
    <property type="project" value="UniProtKB-KW"/>
</dbReference>
<dbReference type="SFLD" id="SFLDS00029">
    <property type="entry name" value="Radical_SAM"/>
    <property type="match status" value="1"/>
</dbReference>
<evidence type="ECO:0000259" key="7">
    <source>
        <dbReference type="PROSITE" id="PS51918"/>
    </source>
</evidence>
<dbReference type="InterPro" id="IPR034457">
    <property type="entry name" value="Organic_radical-activating"/>
</dbReference>
<dbReference type="Gene3D" id="3.20.20.70">
    <property type="entry name" value="Aldolase class I"/>
    <property type="match status" value="1"/>
</dbReference>
<dbReference type="PANTHER" id="PTHR30352:SF5">
    <property type="entry name" value="PYRUVATE FORMATE-LYASE 1-ACTIVATING ENZYME"/>
    <property type="match status" value="1"/>
</dbReference>
<dbReference type="InterPro" id="IPR007197">
    <property type="entry name" value="rSAM"/>
</dbReference>
<comment type="caution">
    <text evidence="8">The sequence shown here is derived from an EMBL/GenBank/DDBJ whole genome shotgun (WGS) entry which is preliminary data.</text>
</comment>
<keyword evidence="2 6" id="KW-0949">S-adenosyl-L-methionine</keyword>
<dbReference type="GO" id="GO:0046872">
    <property type="term" value="F:metal ion binding"/>
    <property type="evidence" value="ECO:0007669"/>
    <property type="project" value="UniProtKB-KW"/>
</dbReference>
<dbReference type="PROSITE" id="PS51918">
    <property type="entry name" value="RADICAL_SAM"/>
    <property type="match status" value="1"/>
</dbReference>
<feature type="binding site" evidence="6">
    <location>
        <position position="57"/>
    </location>
    <ligand>
        <name>[4Fe-4S] cluster</name>
        <dbReference type="ChEBI" id="CHEBI:49883"/>
        <note>4Fe-4S-S-AdoMet</note>
    </ligand>
</feature>
<keyword evidence="5 6" id="KW-0411">Iron-sulfur</keyword>
<keyword evidence="8" id="KW-0560">Oxidoreductase</keyword>
<evidence type="ECO:0000313" key="9">
    <source>
        <dbReference type="Proteomes" id="UP000578112"/>
    </source>
</evidence>
<dbReference type="InterPro" id="IPR016431">
    <property type="entry name" value="Pyrv-formate_lyase-activ_prd"/>
</dbReference>
<comment type="cofactor">
    <cofactor evidence="6">
        <name>[4Fe-4S] cluster</name>
        <dbReference type="ChEBI" id="CHEBI:49883"/>
    </cofactor>
    <text evidence="6">Binds 1 [4Fe-4S] cluster. The cluster is coordinated with 3 cysteines and an exchangeable S-adenosyl-L-methionine.</text>
</comment>
<keyword evidence="8" id="KW-0670">Pyruvate</keyword>
<dbReference type="AlphaFoldDB" id="A0A7W7I0T2"/>
<dbReference type="PIRSF" id="PIRSF004869">
    <property type="entry name" value="PflX_prd"/>
    <property type="match status" value="1"/>
</dbReference>
<feature type="domain" description="Radical SAM core" evidence="7">
    <location>
        <begin position="42"/>
        <end position="263"/>
    </location>
</feature>
<reference evidence="8 9" key="1">
    <citation type="submission" date="2020-08" db="EMBL/GenBank/DDBJ databases">
        <title>Sequencing the genomes of 1000 actinobacteria strains.</title>
        <authorList>
            <person name="Klenk H.-P."/>
        </authorList>
    </citation>
    <scope>NUCLEOTIDE SEQUENCE [LARGE SCALE GENOMIC DNA]</scope>
    <source>
        <strain evidence="8 9">DSM 43149</strain>
    </source>
</reference>
<dbReference type="PANTHER" id="PTHR30352">
    <property type="entry name" value="PYRUVATE FORMATE-LYASE-ACTIVATING ENZYME"/>
    <property type="match status" value="1"/>
</dbReference>
<dbReference type="InterPro" id="IPR027596">
    <property type="entry name" value="AmmeMemoSam_rS"/>
</dbReference>
<feature type="binding site" evidence="6">
    <location>
        <position position="64"/>
    </location>
    <ligand>
        <name>[4Fe-4S] cluster</name>
        <dbReference type="ChEBI" id="CHEBI:49883"/>
        <note>4Fe-4S-S-AdoMet</note>
    </ligand>
</feature>
<dbReference type="InterPro" id="IPR013785">
    <property type="entry name" value="Aldolase_TIM"/>
</dbReference>
<evidence type="ECO:0000256" key="2">
    <source>
        <dbReference type="ARBA" id="ARBA00022691"/>
    </source>
</evidence>
<evidence type="ECO:0000256" key="6">
    <source>
        <dbReference type="PIRSR" id="PIRSR004869-50"/>
    </source>
</evidence>
<dbReference type="EC" id="1.97.1.4" evidence="8"/>
<evidence type="ECO:0000256" key="4">
    <source>
        <dbReference type="ARBA" id="ARBA00023004"/>
    </source>
</evidence>
<dbReference type="InterPro" id="IPR058240">
    <property type="entry name" value="rSAM_sf"/>
</dbReference>
<name>A0A7W7I0T2_9ACTN</name>
<dbReference type="SUPFAM" id="SSF102114">
    <property type="entry name" value="Radical SAM enzymes"/>
    <property type="match status" value="1"/>
</dbReference>
<keyword evidence="9" id="KW-1185">Reference proteome</keyword>
<evidence type="ECO:0000256" key="5">
    <source>
        <dbReference type="ARBA" id="ARBA00023014"/>
    </source>
</evidence>
<evidence type="ECO:0000256" key="3">
    <source>
        <dbReference type="ARBA" id="ARBA00022723"/>
    </source>
</evidence>
<dbReference type="EMBL" id="JACHNH010000001">
    <property type="protein sequence ID" value="MBB4764267.1"/>
    <property type="molecule type" value="Genomic_DNA"/>
</dbReference>
<dbReference type="SFLD" id="SFLDG01101">
    <property type="entry name" value="Uncharacterised_Radical_SAM_Su"/>
    <property type="match status" value="1"/>
</dbReference>
<keyword evidence="3 6" id="KW-0479">Metal-binding</keyword>
<dbReference type="InterPro" id="IPR006638">
    <property type="entry name" value="Elp3/MiaA/NifB-like_rSAM"/>
</dbReference>
<proteinExistence type="predicted"/>
<dbReference type="CDD" id="cd01335">
    <property type="entry name" value="Radical_SAM"/>
    <property type="match status" value="1"/>
</dbReference>
<evidence type="ECO:0000256" key="1">
    <source>
        <dbReference type="ARBA" id="ARBA00022485"/>
    </source>
</evidence>